<dbReference type="GO" id="GO:0015267">
    <property type="term" value="F:channel activity"/>
    <property type="evidence" value="ECO:0007669"/>
    <property type="project" value="InterPro"/>
</dbReference>
<evidence type="ECO:0000313" key="8">
    <source>
        <dbReference type="EMBL" id="ESW29725.1"/>
    </source>
</evidence>
<comment type="subcellular location">
    <subcellularLocation>
        <location evidence="1">Membrane</location>
        <topology evidence="1">Multi-pass membrane protein</topology>
    </subcellularLocation>
</comment>
<dbReference type="PANTHER" id="PTHR45724">
    <property type="entry name" value="AQUAPORIN NIP2-1"/>
    <property type="match status" value="1"/>
</dbReference>
<reference evidence="9" key="1">
    <citation type="journal article" date="2014" name="Nat. Genet.">
        <title>A reference genome for common bean and genome-wide analysis of dual domestications.</title>
        <authorList>
            <person name="Schmutz J."/>
            <person name="McClean P.E."/>
            <person name="Mamidi S."/>
            <person name="Wu G.A."/>
            <person name="Cannon S.B."/>
            <person name="Grimwood J."/>
            <person name="Jenkins J."/>
            <person name="Shu S."/>
            <person name="Song Q."/>
            <person name="Chavarro C."/>
            <person name="Torres-Torres M."/>
            <person name="Geffroy V."/>
            <person name="Moghaddam S.M."/>
            <person name="Gao D."/>
            <person name="Abernathy B."/>
            <person name="Barry K."/>
            <person name="Blair M."/>
            <person name="Brick M.A."/>
            <person name="Chovatia M."/>
            <person name="Gepts P."/>
            <person name="Goodstein D.M."/>
            <person name="Gonzales M."/>
            <person name="Hellsten U."/>
            <person name="Hyten D.L."/>
            <person name="Jia G."/>
            <person name="Kelly J.D."/>
            <person name="Kudrna D."/>
            <person name="Lee R."/>
            <person name="Richard M.M."/>
            <person name="Miklas P.N."/>
            <person name="Osorno J.M."/>
            <person name="Rodrigues J."/>
            <person name="Thareau V."/>
            <person name="Urrea C.A."/>
            <person name="Wang M."/>
            <person name="Yu Y."/>
            <person name="Zhang M."/>
            <person name="Wing R.A."/>
            <person name="Cregan P.B."/>
            <person name="Rokhsar D.S."/>
            <person name="Jackson S.A."/>
        </authorList>
    </citation>
    <scope>NUCLEOTIDE SEQUENCE [LARGE SCALE GENOMIC DNA]</scope>
    <source>
        <strain evidence="9">cv. G19833</strain>
    </source>
</reference>
<evidence type="ECO:0000256" key="4">
    <source>
        <dbReference type="ARBA" id="ARBA00022989"/>
    </source>
</evidence>
<evidence type="ECO:0000256" key="6">
    <source>
        <dbReference type="RuleBase" id="RU000477"/>
    </source>
</evidence>
<evidence type="ECO:0000256" key="1">
    <source>
        <dbReference type="ARBA" id="ARBA00004141"/>
    </source>
</evidence>
<dbReference type="STRING" id="3885.V7CKC0"/>
<keyword evidence="9" id="KW-1185">Reference proteome</keyword>
<dbReference type="Gramene" id="ESW29725">
    <property type="protein sequence ID" value="ESW29725"/>
    <property type="gene ID" value="PHAVU_002G093700g"/>
</dbReference>
<gene>
    <name evidence="8" type="ORF">PHAVU_002G093700g</name>
</gene>
<organism evidence="8 9">
    <name type="scientific">Phaseolus vulgaris</name>
    <name type="common">Kidney bean</name>
    <name type="synonym">French bean</name>
    <dbReference type="NCBI Taxonomy" id="3885"/>
    <lineage>
        <taxon>Eukaryota</taxon>
        <taxon>Viridiplantae</taxon>
        <taxon>Streptophyta</taxon>
        <taxon>Embryophyta</taxon>
        <taxon>Tracheophyta</taxon>
        <taxon>Spermatophyta</taxon>
        <taxon>Magnoliopsida</taxon>
        <taxon>eudicotyledons</taxon>
        <taxon>Gunneridae</taxon>
        <taxon>Pentapetalae</taxon>
        <taxon>rosids</taxon>
        <taxon>fabids</taxon>
        <taxon>Fabales</taxon>
        <taxon>Fabaceae</taxon>
        <taxon>Papilionoideae</taxon>
        <taxon>50 kb inversion clade</taxon>
        <taxon>NPAAA clade</taxon>
        <taxon>indigoferoid/millettioid clade</taxon>
        <taxon>Phaseoleae</taxon>
        <taxon>Phaseolus</taxon>
    </lineage>
</organism>
<name>V7CKC0_PHAVU</name>
<dbReference type="PROSITE" id="PS00221">
    <property type="entry name" value="MIP"/>
    <property type="match status" value="1"/>
</dbReference>
<keyword evidence="2 6" id="KW-0813">Transport</keyword>
<comment type="similarity">
    <text evidence="6">Belongs to the MIP/aquaporin (TC 1.A.8) family.</text>
</comment>
<dbReference type="SMR" id="V7CKC0"/>
<dbReference type="PRINTS" id="PR00783">
    <property type="entry name" value="MINTRINSICP"/>
</dbReference>
<feature type="transmembrane region" description="Helical" evidence="7">
    <location>
        <begin position="146"/>
        <end position="164"/>
    </location>
</feature>
<dbReference type="SUPFAM" id="SSF81338">
    <property type="entry name" value="Aquaporin-like"/>
    <property type="match status" value="1"/>
</dbReference>
<feature type="transmembrane region" description="Helical" evidence="7">
    <location>
        <begin position="215"/>
        <end position="236"/>
    </location>
</feature>
<feature type="transmembrane region" description="Helical" evidence="7">
    <location>
        <begin position="176"/>
        <end position="195"/>
    </location>
</feature>
<dbReference type="GO" id="GO:0016020">
    <property type="term" value="C:membrane"/>
    <property type="evidence" value="ECO:0007669"/>
    <property type="project" value="UniProtKB-SubCell"/>
</dbReference>
<evidence type="ECO:0008006" key="10">
    <source>
        <dbReference type="Google" id="ProtNLM"/>
    </source>
</evidence>
<dbReference type="eggNOG" id="KOG0223">
    <property type="taxonomic scope" value="Eukaryota"/>
</dbReference>
<feature type="transmembrane region" description="Helical" evidence="7">
    <location>
        <begin position="27"/>
        <end position="46"/>
    </location>
</feature>
<dbReference type="NCBIfam" id="TIGR00861">
    <property type="entry name" value="MIP"/>
    <property type="match status" value="1"/>
</dbReference>
<sequence length="261" mass="28014">MEGSGRIEDCDTGFCGSPTVVQIIQKVLAELIGTYFLIFAGCCSVIHNNSEKTKGQITFPGVCIVWGLTVTILVYSLAHVSGAHFNPAVTLSFAIYRFIPFKMVPLYFIAQVLGSLLASGTLYLLLEIDDESYFGTKPAGGHVQSLIFELIATFLLMFVVSAVSTDRRAIGKFGGVVVGLTVMVDVFVAGPVSGASMNPARSLGPALVMHVYSGFWVYIVGPFVGALLGATCYNLIRHTDKPLRDIGSNSIILQIASKSFR</sequence>
<evidence type="ECO:0000256" key="2">
    <source>
        <dbReference type="ARBA" id="ARBA00022448"/>
    </source>
</evidence>
<accession>V7CKC0</accession>
<evidence type="ECO:0000256" key="7">
    <source>
        <dbReference type="SAM" id="Phobius"/>
    </source>
</evidence>
<dbReference type="Proteomes" id="UP000000226">
    <property type="component" value="Chromosome 2"/>
</dbReference>
<dbReference type="InterPro" id="IPR034294">
    <property type="entry name" value="Aquaporin_transptr"/>
</dbReference>
<dbReference type="InterPro" id="IPR022357">
    <property type="entry name" value="MIP_CS"/>
</dbReference>
<dbReference type="EMBL" id="CM002289">
    <property type="protein sequence ID" value="ESW29725.1"/>
    <property type="molecule type" value="Genomic_DNA"/>
</dbReference>
<dbReference type="OMA" id="VHIGFTL"/>
<evidence type="ECO:0000256" key="3">
    <source>
        <dbReference type="ARBA" id="ARBA00022692"/>
    </source>
</evidence>
<dbReference type="CDD" id="cd00333">
    <property type="entry name" value="MIP"/>
    <property type="match status" value="1"/>
</dbReference>
<keyword evidence="5 7" id="KW-0472">Membrane</keyword>
<feature type="transmembrane region" description="Helical" evidence="7">
    <location>
        <begin position="106"/>
        <end position="126"/>
    </location>
</feature>
<dbReference type="Pfam" id="PF00230">
    <property type="entry name" value="MIP"/>
    <property type="match status" value="1"/>
</dbReference>
<keyword evidence="4 7" id="KW-1133">Transmembrane helix</keyword>
<evidence type="ECO:0000256" key="5">
    <source>
        <dbReference type="ARBA" id="ARBA00023136"/>
    </source>
</evidence>
<dbReference type="Gene3D" id="1.20.1080.10">
    <property type="entry name" value="Glycerol uptake facilitator protein"/>
    <property type="match status" value="1"/>
</dbReference>
<dbReference type="OrthoDB" id="3222at2759"/>
<dbReference type="AlphaFoldDB" id="V7CKC0"/>
<proteinExistence type="inferred from homology"/>
<protein>
    <recommendedName>
        <fullName evidence="10">Aquaporin NIP-type</fullName>
    </recommendedName>
</protein>
<dbReference type="InterPro" id="IPR000425">
    <property type="entry name" value="MIP"/>
</dbReference>
<feature type="transmembrane region" description="Helical" evidence="7">
    <location>
        <begin position="58"/>
        <end position="77"/>
    </location>
</feature>
<dbReference type="PANTHER" id="PTHR45724:SF23">
    <property type="entry name" value="AQUAPORIN NIP4-1-RELATED"/>
    <property type="match status" value="1"/>
</dbReference>
<dbReference type="InterPro" id="IPR023271">
    <property type="entry name" value="Aquaporin-like"/>
</dbReference>
<evidence type="ECO:0000313" key="9">
    <source>
        <dbReference type="Proteomes" id="UP000000226"/>
    </source>
</evidence>
<keyword evidence="3 6" id="KW-0812">Transmembrane</keyword>